<name>A0A0R0EVY6_SOYBN</name>
<reference evidence="1" key="3">
    <citation type="submission" date="2018-07" db="EMBL/GenBank/DDBJ databases">
        <title>WGS assembly of Glycine max.</title>
        <authorList>
            <person name="Schmutz J."/>
            <person name="Cannon S."/>
            <person name="Schlueter J."/>
            <person name="Ma J."/>
            <person name="Mitros T."/>
            <person name="Nelson W."/>
            <person name="Hyten D."/>
            <person name="Song Q."/>
            <person name="Thelen J."/>
            <person name="Cheng J."/>
            <person name="Xu D."/>
            <person name="Hellsten U."/>
            <person name="May G."/>
            <person name="Yu Y."/>
            <person name="Sakurai T."/>
            <person name="Umezawa T."/>
            <person name="Bhattacharyya M."/>
            <person name="Sandhu D."/>
            <person name="Valliyodan B."/>
            <person name="Lindquist E."/>
            <person name="Peto M."/>
            <person name="Grant D."/>
            <person name="Shu S."/>
            <person name="Goodstein D."/>
            <person name="Barry K."/>
            <person name="Futrell-Griggs M."/>
            <person name="Abernathy B."/>
            <person name="Du J."/>
            <person name="Tian Z."/>
            <person name="Zhu L."/>
            <person name="Gill N."/>
            <person name="Joshi T."/>
            <person name="Libault M."/>
            <person name="Sethuraman A."/>
            <person name="Zhang X."/>
            <person name="Shinozaki K."/>
            <person name="Nguyen H."/>
            <person name="Wing R."/>
            <person name="Cregan P."/>
            <person name="Specht J."/>
            <person name="Grimwood J."/>
            <person name="Rokhsar D."/>
            <person name="Stacey G."/>
            <person name="Shoemaker R."/>
            <person name="Jackson S."/>
        </authorList>
    </citation>
    <scope>NUCLEOTIDE SEQUENCE</scope>
    <source>
        <tissue evidence="1">Callus</tissue>
    </source>
</reference>
<dbReference type="InParanoid" id="A0A0R0EVY6"/>
<dbReference type="EnsemblPlants" id="KRG95426">
    <property type="protein sequence ID" value="KRG95426"/>
    <property type="gene ID" value="GLYMA_19G150100"/>
</dbReference>
<evidence type="ECO:0000313" key="1">
    <source>
        <dbReference type="EMBL" id="KRG95426.1"/>
    </source>
</evidence>
<accession>A0A0R0EVY6</accession>
<protein>
    <submittedName>
        <fullName evidence="1 2">Uncharacterized protein</fullName>
    </submittedName>
</protein>
<gene>
    <name evidence="1" type="ORF">GLYMA_19G150100</name>
</gene>
<reference evidence="1 2" key="1">
    <citation type="journal article" date="2010" name="Nature">
        <title>Genome sequence of the palaeopolyploid soybean.</title>
        <authorList>
            <person name="Schmutz J."/>
            <person name="Cannon S.B."/>
            <person name="Schlueter J."/>
            <person name="Ma J."/>
            <person name="Mitros T."/>
            <person name="Nelson W."/>
            <person name="Hyten D.L."/>
            <person name="Song Q."/>
            <person name="Thelen J.J."/>
            <person name="Cheng J."/>
            <person name="Xu D."/>
            <person name="Hellsten U."/>
            <person name="May G.D."/>
            <person name="Yu Y."/>
            <person name="Sakurai T."/>
            <person name="Umezawa T."/>
            <person name="Bhattacharyya M.K."/>
            <person name="Sandhu D."/>
            <person name="Valliyodan B."/>
            <person name="Lindquist E."/>
            <person name="Peto M."/>
            <person name="Grant D."/>
            <person name="Shu S."/>
            <person name="Goodstein D."/>
            <person name="Barry K."/>
            <person name="Futrell-Griggs M."/>
            <person name="Abernathy B."/>
            <person name="Du J."/>
            <person name="Tian Z."/>
            <person name="Zhu L."/>
            <person name="Gill N."/>
            <person name="Joshi T."/>
            <person name="Libault M."/>
            <person name="Sethuraman A."/>
            <person name="Zhang X.-C."/>
            <person name="Shinozaki K."/>
            <person name="Nguyen H.T."/>
            <person name="Wing R.A."/>
            <person name="Cregan P."/>
            <person name="Specht J."/>
            <person name="Grimwood J."/>
            <person name="Rokhsar D."/>
            <person name="Stacey G."/>
            <person name="Shoemaker R.C."/>
            <person name="Jackson S.A."/>
        </authorList>
    </citation>
    <scope>NUCLEOTIDE SEQUENCE [LARGE SCALE GENOMIC DNA]</scope>
    <source>
        <strain evidence="2">cv. Williams 82</strain>
        <tissue evidence="1">Callus</tissue>
    </source>
</reference>
<dbReference type="Proteomes" id="UP000008827">
    <property type="component" value="Chromosome 19"/>
</dbReference>
<dbReference type="EMBL" id="CM000852">
    <property type="protein sequence ID" value="KRG95426.1"/>
    <property type="molecule type" value="Genomic_DNA"/>
</dbReference>
<keyword evidence="3" id="KW-1185">Reference proteome</keyword>
<dbReference type="AlphaFoldDB" id="A0A0R0EVY6"/>
<proteinExistence type="predicted"/>
<dbReference type="Gramene" id="KRG95426">
    <property type="protein sequence ID" value="KRG95426"/>
    <property type="gene ID" value="GLYMA_19G150100"/>
</dbReference>
<reference evidence="2" key="2">
    <citation type="submission" date="2018-02" db="UniProtKB">
        <authorList>
            <consortium name="EnsemblPlants"/>
        </authorList>
    </citation>
    <scope>IDENTIFICATION</scope>
    <source>
        <strain evidence="2">Williams 82</strain>
    </source>
</reference>
<sequence>MEEPMLRQLLDLVGISGGGGGGGDDSVVCDNFLLLILLGVFPGVLLLSKQHGGSLRTLILGTPRRIILLLLPQIEITAILSILELRGKRCSCRKKEYSFSRRGCCCVCGEKRESKMILI</sequence>
<evidence type="ECO:0000313" key="3">
    <source>
        <dbReference type="Proteomes" id="UP000008827"/>
    </source>
</evidence>
<evidence type="ECO:0000313" key="2">
    <source>
        <dbReference type="EnsemblPlants" id="KRG95426"/>
    </source>
</evidence>
<organism evidence="1">
    <name type="scientific">Glycine max</name>
    <name type="common">Soybean</name>
    <name type="synonym">Glycine hispida</name>
    <dbReference type="NCBI Taxonomy" id="3847"/>
    <lineage>
        <taxon>Eukaryota</taxon>
        <taxon>Viridiplantae</taxon>
        <taxon>Streptophyta</taxon>
        <taxon>Embryophyta</taxon>
        <taxon>Tracheophyta</taxon>
        <taxon>Spermatophyta</taxon>
        <taxon>Magnoliopsida</taxon>
        <taxon>eudicotyledons</taxon>
        <taxon>Gunneridae</taxon>
        <taxon>Pentapetalae</taxon>
        <taxon>rosids</taxon>
        <taxon>fabids</taxon>
        <taxon>Fabales</taxon>
        <taxon>Fabaceae</taxon>
        <taxon>Papilionoideae</taxon>
        <taxon>50 kb inversion clade</taxon>
        <taxon>NPAAA clade</taxon>
        <taxon>indigoferoid/millettioid clade</taxon>
        <taxon>Phaseoleae</taxon>
        <taxon>Glycine</taxon>
        <taxon>Glycine subgen. Soja</taxon>
    </lineage>
</organism>